<accession>A0A9D4ZFV1</accession>
<comment type="caution">
    <text evidence="2">The sequence shown here is derived from an EMBL/GenBank/DDBJ whole genome shotgun (WGS) entry which is preliminary data.</text>
</comment>
<evidence type="ECO:0000313" key="2">
    <source>
        <dbReference type="EMBL" id="KAI5073914.1"/>
    </source>
</evidence>
<organism evidence="2 3">
    <name type="scientific">Adiantum capillus-veneris</name>
    <name type="common">Maidenhair fern</name>
    <dbReference type="NCBI Taxonomy" id="13818"/>
    <lineage>
        <taxon>Eukaryota</taxon>
        <taxon>Viridiplantae</taxon>
        <taxon>Streptophyta</taxon>
        <taxon>Embryophyta</taxon>
        <taxon>Tracheophyta</taxon>
        <taxon>Polypodiopsida</taxon>
        <taxon>Polypodiidae</taxon>
        <taxon>Polypodiales</taxon>
        <taxon>Pteridineae</taxon>
        <taxon>Pteridaceae</taxon>
        <taxon>Vittarioideae</taxon>
        <taxon>Adiantum</taxon>
    </lineage>
</organism>
<feature type="region of interest" description="Disordered" evidence="1">
    <location>
        <begin position="1"/>
        <end position="62"/>
    </location>
</feature>
<evidence type="ECO:0000256" key="1">
    <source>
        <dbReference type="SAM" id="MobiDB-lite"/>
    </source>
</evidence>
<protein>
    <submittedName>
        <fullName evidence="2">Uncharacterized protein</fullName>
    </submittedName>
</protein>
<gene>
    <name evidence="2" type="ORF">GOP47_0011927</name>
</gene>
<name>A0A9D4ZFV1_ADICA</name>
<keyword evidence="3" id="KW-1185">Reference proteome</keyword>
<sequence>MEHPSIEEAYVHKESHVHNKGEVNQAEPNHNQGEDKGKEDSLESSENGQKDGGKQESHNINSVAGEVIIGATELESWYKHLMERVVIGLCHAVRPPVEVLKQWTS</sequence>
<reference evidence="2" key="1">
    <citation type="submission" date="2021-01" db="EMBL/GenBank/DDBJ databases">
        <title>Adiantum capillus-veneris genome.</title>
        <authorList>
            <person name="Fang Y."/>
            <person name="Liao Q."/>
        </authorList>
    </citation>
    <scope>NUCLEOTIDE SEQUENCE</scope>
    <source>
        <strain evidence="2">H3</strain>
        <tissue evidence="2">Leaf</tissue>
    </source>
</reference>
<evidence type="ECO:0000313" key="3">
    <source>
        <dbReference type="Proteomes" id="UP000886520"/>
    </source>
</evidence>
<feature type="compositionally biased region" description="Basic and acidic residues" evidence="1">
    <location>
        <begin position="48"/>
        <end position="57"/>
    </location>
</feature>
<dbReference type="OrthoDB" id="10021397at2759"/>
<dbReference type="AlphaFoldDB" id="A0A9D4ZFV1"/>
<dbReference type="EMBL" id="JABFUD020000011">
    <property type="protein sequence ID" value="KAI5073914.1"/>
    <property type="molecule type" value="Genomic_DNA"/>
</dbReference>
<proteinExistence type="predicted"/>
<feature type="compositionally biased region" description="Basic and acidic residues" evidence="1">
    <location>
        <begin position="32"/>
        <end position="41"/>
    </location>
</feature>
<feature type="compositionally biased region" description="Basic and acidic residues" evidence="1">
    <location>
        <begin position="1"/>
        <end position="21"/>
    </location>
</feature>
<dbReference type="Proteomes" id="UP000886520">
    <property type="component" value="Chromosome 11"/>
</dbReference>